<dbReference type="OrthoDB" id="2288219at2"/>
<evidence type="ECO:0000259" key="2">
    <source>
        <dbReference type="Pfam" id="PF03217"/>
    </source>
</evidence>
<reference evidence="5 6" key="1">
    <citation type="journal article" date="2019" name="Syst. Appl. Microbiol.">
        <title>Polyphasic characterization of two novel Lactobacillus spp. isolated from blown salami packages: Description of Lactobacillus halodurans sp. nov. and Lactobacillus salsicarnum sp. nov.</title>
        <authorList>
            <person name="Schuster J.A."/>
            <person name="Klingl A."/>
            <person name="Vogel R.F."/>
            <person name="Ehrmann M.A."/>
        </authorList>
    </citation>
    <scope>NUCLEOTIDE SEQUENCE [LARGE SCALE GENOMIC DNA]</scope>
    <source>
        <strain evidence="4 5">TMW 1.1920</strain>
        <strain evidence="3 6">TMW 1.2172</strain>
    </source>
</reference>
<proteinExistence type="predicted"/>
<evidence type="ECO:0000256" key="1">
    <source>
        <dbReference type="SAM" id="SignalP"/>
    </source>
</evidence>
<keyword evidence="1" id="KW-0732">Signal</keyword>
<feature type="chain" id="PRO_5044622380" description="S-layer protein C-terminal domain-containing protein" evidence="1">
    <location>
        <begin position="23"/>
        <end position="253"/>
    </location>
</feature>
<evidence type="ECO:0000313" key="3">
    <source>
        <dbReference type="EMBL" id="MQS75542.1"/>
    </source>
</evidence>
<keyword evidence="5" id="KW-1185">Reference proteome</keyword>
<comment type="caution">
    <text evidence="4">The sequence shown here is derived from an EMBL/GenBank/DDBJ whole genome shotgun (WGS) entry which is preliminary data.</text>
</comment>
<sequence length="253" mass="27288">MKLLKKNLLKATVLALGISALALPATINGNEAKAADLQYGLTSIGNSIVTVKDNSAELYNALGQPINQKLSENSSWKTNLENTISNGNYFGVGKNEYLKASDVNFLMNEGASKYGQISSTPYDGVVITNLSGATVYDAAGKASTKILPAGSAWKVGTQNNLPSGTYFQIGANEYVKGNDVRVYQETLVYPIKEDITLRSGSPITLYDKNGQVLNNKTLSPDSSWYSDEFADIGHVGYYRVANNEYVCIVDVQA</sequence>
<dbReference type="Proteomes" id="UP000414364">
    <property type="component" value="Unassembled WGS sequence"/>
</dbReference>
<evidence type="ECO:0000313" key="4">
    <source>
        <dbReference type="EMBL" id="MQS97787.1"/>
    </source>
</evidence>
<evidence type="ECO:0000313" key="5">
    <source>
        <dbReference type="Proteomes" id="UP000371423"/>
    </source>
</evidence>
<organism evidence="4 5">
    <name type="scientific">Companilactobacillus halodurans</name>
    <dbReference type="NCBI Taxonomy" id="2584183"/>
    <lineage>
        <taxon>Bacteria</taxon>
        <taxon>Bacillati</taxon>
        <taxon>Bacillota</taxon>
        <taxon>Bacilli</taxon>
        <taxon>Lactobacillales</taxon>
        <taxon>Lactobacillaceae</taxon>
        <taxon>Companilactobacillus</taxon>
    </lineage>
</organism>
<dbReference type="AlphaFoldDB" id="A0A5P0ZXU3"/>
<feature type="domain" description="S-layer protein C-terminal" evidence="2">
    <location>
        <begin position="205"/>
        <end position="246"/>
    </location>
</feature>
<dbReference type="RefSeq" id="WP_153384950.1">
    <property type="nucleotide sequence ID" value="NZ_VDFO01000026.1"/>
</dbReference>
<evidence type="ECO:0000313" key="6">
    <source>
        <dbReference type="Proteomes" id="UP000414364"/>
    </source>
</evidence>
<feature type="signal peptide" evidence="1">
    <location>
        <begin position="1"/>
        <end position="22"/>
    </location>
</feature>
<protein>
    <recommendedName>
        <fullName evidence="2">S-layer protein C-terminal domain-containing protein</fullName>
    </recommendedName>
</protein>
<dbReference type="InterPro" id="IPR024968">
    <property type="entry name" value="SlpA_C_lactobacillus"/>
</dbReference>
<dbReference type="Proteomes" id="UP000371423">
    <property type="component" value="Unassembled WGS sequence"/>
</dbReference>
<gene>
    <name evidence="4" type="ORF">FHL05_07775</name>
    <name evidence="3" type="ORF">FHL06_03935</name>
</gene>
<accession>A0A5P0ZXU3</accession>
<name>A0A5P0ZXU3_9LACO</name>
<dbReference type="Pfam" id="PF03217">
    <property type="entry name" value="SlpA"/>
    <property type="match status" value="3"/>
</dbReference>
<feature type="domain" description="S-layer protein C-terminal" evidence="2">
    <location>
        <begin position="133"/>
        <end position="176"/>
    </location>
</feature>
<dbReference type="EMBL" id="VDFO01000026">
    <property type="protein sequence ID" value="MQS97787.1"/>
    <property type="molecule type" value="Genomic_DNA"/>
</dbReference>
<dbReference type="EMBL" id="VDFP01000005">
    <property type="protein sequence ID" value="MQS75542.1"/>
    <property type="molecule type" value="Genomic_DNA"/>
</dbReference>
<feature type="domain" description="S-layer protein C-terminal" evidence="2">
    <location>
        <begin position="54"/>
        <end position="101"/>
    </location>
</feature>